<proteinExistence type="predicted"/>
<dbReference type="Proteomes" id="UP001470752">
    <property type="component" value="Unassembled WGS sequence"/>
</dbReference>
<dbReference type="EMBL" id="JBBNFW010000179">
    <property type="protein sequence ID" value="MEQ2413908.1"/>
    <property type="molecule type" value="Genomic_DNA"/>
</dbReference>
<keyword evidence="2" id="KW-1185">Reference proteome</keyword>
<comment type="caution">
    <text evidence="1">The sequence shown here is derived from an EMBL/GenBank/DDBJ whole genome shotgun (WGS) entry which is preliminary data.</text>
</comment>
<reference evidence="1 2" key="1">
    <citation type="submission" date="2024-04" db="EMBL/GenBank/DDBJ databases">
        <title>Human intestinal bacterial collection.</title>
        <authorList>
            <person name="Pauvert C."/>
            <person name="Hitch T.C.A."/>
            <person name="Clavel T."/>
        </authorList>
    </citation>
    <scope>NUCLEOTIDE SEQUENCE [LARGE SCALE GENOMIC DNA]</scope>
    <source>
        <strain evidence="1 2">CLA-AA-H161</strain>
    </source>
</reference>
<evidence type="ECO:0000313" key="1">
    <source>
        <dbReference type="EMBL" id="MEQ2413908.1"/>
    </source>
</evidence>
<protein>
    <submittedName>
        <fullName evidence="1">Uncharacterized protein</fullName>
    </submittedName>
</protein>
<name>A0ABV1CQA8_9FIRM</name>
<organism evidence="1 2">
    <name type="scientific">Blautia acetigignens</name>
    <dbReference type="NCBI Taxonomy" id="2981783"/>
    <lineage>
        <taxon>Bacteria</taxon>
        <taxon>Bacillati</taxon>
        <taxon>Bacillota</taxon>
        <taxon>Clostridia</taxon>
        <taxon>Lachnospirales</taxon>
        <taxon>Lachnospiraceae</taxon>
        <taxon>Blautia</taxon>
    </lineage>
</organism>
<dbReference type="RefSeq" id="WP_349084127.1">
    <property type="nucleotide sequence ID" value="NZ_JBBNFW010000179.1"/>
</dbReference>
<evidence type="ECO:0000313" key="2">
    <source>
        <dbReference type="Proteomes" id="UP001470752"/>
    </source>
</evidence>
<sequence>MIHATGLSSHQKSVIYEDTYAESIARYNVFCIGGLLANSYTYDLFQQFFPAFKIYATREKFEFNPNKIPLKNFILSEDKVGFCWGEASSQSFVVKKDERYAIIVKLSKEDFKSKDHGTVHILFGNGVEGTLAISRYLLFNYRDLNKLVASKKHYFIAFKVKRKTGIIDTNSFIDLTDRMFSKSVSHWGQTPVKNDKLCKQKIKIL</sequence>
<gene>
    <name evidence="1" type="ORF">AAAX94_12890</name>
</gene>
<accession>A0ABV1CQA8</accession>